<dbReference type="Pfam" id="PF13419">
    <property type="entry name" value="HAD_2"/>
    <property type="match status" value="1"/>
</dbReference>
<comment type="caution">
    <text evidence="1">The sequence shown here is derived from an EMBL/GenBank/DDBJ whole genome shotgun (WGS) entry which is preliminary data.</text>
</comment>
<dbReference type="CDD" id="cd01427">
    <property type="entry name" value="HAD_like"/>
    <property type="match status" value="1"/>
</dbReference>
<dbReference type="InterPro" id="IPR041492">
    <property type="entry name" value="HAD_2"/>
</dbReference>
<proteinExistence type="predicted"/>
<evidence type="ECO:0008006" key="3">
    <source>
        <dbReference type="Google" id="ProtNLM"/>
    </source>
</evidence>
<accession>A0A2H0N871</accession>
<protein>
    <recommendedName>
        <fullName evidence="3">Haloacid dehalogenase</fullName>
    </recommendedName>
</protein>
<dbReference type="Proteomes" id="UP000229600">
    <property type="component" value="Unassembled WGS sequence"/>
</dbReference>
<dbReference type="Gene3D" id="3.40.50.1000">
    <property type="entry name" value="HAD superfamily/HAD-like"/>
    <property type="match status" value="1"/>
</dbReference>
<evidence type="ECO:0000313" key="1">
    <source>
        <dbReference type="EMBL" id="PIR04325.1"/>
    </source>
</evidence>
<dbReference type="EMBL" id="PCWN01000005">
    <property type="protein sequence ID" value="PIR04325.1"/>
    <property type="molecule type" value="Genomic_DNA"/>
</dbReference>
<organism evidence="1 2">
    <name type="scientific">Candidatus Magasanikbacteria bacterium CG11_big_fil_rev_8_21_14_0_20_39_34</name>
    <dbReference type="NCBI Taxonomy" id="1974653"/>
    <lineage>
        <taxon>Bacteria</taxon>
        <taxon>Candidatus Magasanikiibacteriota</taxon>
    </lineage>
</organism>
<gene>
    <name evidence="1" type="ORF">COV59_01675</name>
</gene>
<sequence length="241" mass="28002">MRECTKHKEIYLITYGQNYSMKKYDVLSVDFDGTLHDSSGVSGLGRDIRVIFNQFGVDSPAVEHTMKRALYGENGKSYTYTFEKHLAMLEREYGYHFDDEILYALKNLVVENKYLFSDAVTFLDYAKQISKKLTIVSAANPEFQLMKIRATHIENKFDEIYFTDYDKTKKLNEYASEGARVLYINDSLKENEDILKYCPGVSVITKYRPEKYTLEQVEAVGVPFFKTLTEIQNYVAKKFTS</sequence>
<name>A0A2H0N871_9BACT</name>
<dbReference type="InterPro" id="IPR023214">
    <property type="entry name" value="HAD_sf"/>
</dbReference>
<dbReference type="AlphaFoldDB" id="A0A2H0N871"/>
<dbReference type="SUPFAM" id="SSF56784">
    <property type="entry name" value="HAD-like"/>
    <property type="match status" value="1"/>
</dbReference>
<dbReference type="InterPro" id="IPR036412">
    <property type="entry name" value="HAD-like_sf"/>
</dbReference>
<reference evidence="1 2" key="1">
    <citation type="submission" date="2017-09" db="EMBL/GenBank/DDBJ databases">
        <title>Depth-based differentiation of microbial function through sediment-hosted aquifers and enrichment of novel symbionts in the deep terrestrial subsurface.</title>
        <authorList>
            <person name="Probst A.J."/>
            <person name="Ladd B."/>
            <person name="Jarett J.K."/>
            <person name="Geller-Mcgrath D.E."/>
            <person name="Sieber C.M."/>
            <person name="Emerson J.B."/>
            <person name="Anantharaman K."/>
            <person name="Thomas B.C."/>
            <person name="Malmstrom R."/>
            <person name="Stieglmeier M."/>
            <person name="Klingl A."/>
            <person name="Woyke T."/>
            <person name="Ryan C.M."/>
            <person name="Banfield J.F."/>
        </authorList>
    </citation>
    <scope>NUCLEOTIDE SEQUENCE [LARGE SCALE GENOMIC DNA]</scope>
    <source>
        <strain evidence="1">CG11_big_fil_rev_8_21_14_0_20_39_34</strain>
    </source>
</reference>
<evidence type="ECO:0000313" key="2">
    <source>
        <dbReference type="Proteomes" id="UP000229600"/>
    </source>
</evidence>